<dbReference type="Gene3D" id="3.30.1330.60">
    <property type="entry name" value="OmpA-like domain"/>
    <property type="match status" value="1"/>
</dbReference>
<keyword evidence="2" id="KW-1133">Transmembrane helix</keyword>
<keyword evidence="1 2" id="KW-0472">Membrane</keyword>
<sequence length="515" mass="56104">MADNETRAMRNLGAGLFVLVLIVIFGVAFKFLIYPKIQSRLVESTSASASYTSEMNVCGDSFAGYAIVRSPAMKRELASQGIRFNWKDDAADYLARAKALRNGDCDFAVNTIDADLVTGQDLGEFPGSIIFVIDESHGADGVVAYKVSVPNVQALNQLGAKILVTSNSPSETLARQMISGMLPMLTTDQNWLETAEGAEAIYKQLSGTKPNERKAFVLWEPWLSKALEIDGVHKIYDSSATTATIVDVMTVSRNYLATHPDQVNFFTQAYFRSLWSYTSQPSGLMDLVIEDAQEQGSKLTNDQALATVAGIRWKNTLENYAHMGLVPRFETKGIPNMEDMVSGISRFLVRTGKLAKNPVEGREQELYYDTILRQMQASKFHPGGEEQMHGASELPALSSADWDKLTVVGNLDAKTIAFARGNAGLSPEGVRDAQEIGRLLKGWPNYYITVEGHSRADAADQVAAGALAQNRARSVGEALQTAGVSKNRIRAIAKPSTQSSGEGQSVTFTLAQKSF</sequence>
<organism evidence="4 5">
    <name type="scientific">Candidatus Uhrbacteria bacterium GW2011_GWF2_39_13</name>
    <dbReference type="NCBI Taxonomy" id="1618995"/>
    <lineage>
        <taxon>Bacteria</taxon>
        <taxon>Candidatus Uhriibacteriota</taxon>
    </lineage>
</organism>
<accession>A0A0G0QTK4</accession>
<dbReference type="InterPro" id="IPR036737">
    <property type="entry name" value="OmpA-like_sf"/>
</dbReference>
<gene>
    <name evidence="4" type="ORF">UT30_C0002G0059</name>
</gene>
<dbReference type="Gene3D" id="3.40.190.10">
    <property type="entry name" value="Periplasmic binding protein-like II"/>
    <property type="match status" value="1"/>
</dbReference>
<dbReference type="PROSITE" id="PS51123">
    <property type="entry name" value="OMPA_2"/>
    <property type="match status" value="1"/>
</dbReference>
<evidence type="ECO:0000256" key="1">
    <source>
        <dbReference type="PROSITE-ProRule" id="PRU00473"/>
    </source>
</evidence>
<feature type="transmembrane region" description="Helical" evidence="2">
    <location>
        <begin position="12"/>
        <end position="34"/>
    </location>
</feature>
<protein>
    <submittedName>
        <fullName evidence="4">OmpA family protein</fullName>
    </submittedName>
</protein>
<proteinExistence type="predicted"/>
<dbReference type="InterPro" id="IPR006665">
    <property type="entry name" value="OmpA-like"/>
</dbReference>
<evidence type="ECO:0000256" key="2">
    <source>
        <dbReference type="SAM" id="Phobius"/>
    </source>
</evidence>
<evidence type="ECO:0000259" key="3">
    <source>
        <dbReference type="PROSITE" id="PS51123"/>
    </source>
</evidence>
<dbReference type="EMBL" id="LBWG01000002">
    <property type="protein sequence ID" value="KKR04942.1"/>
    <property type="molecule type" value="Genomic_DNA"/>
</dbReference>
<dbReference type="AlphaFoldDB" id="A0A0G0QTK4"/>
<dbReference type="SUPFAM" id="SSF103088">
    <property type="entry name" value="OmpA-like"/>
    <property type="match status" value="1"/>
</dbReference>
<keyword evidence="2" id="KW-0812">Transmembrane</keyword>
<dbReference type="SUPFAM" id="SSF53850">
    <property type="entry name" value="Periplasmic binding protein-like II"/>
    <property type="match status" value="1"/>
</dbReference>
<evidence type="ECO:0000313" key="5">
    <source>
        <dbReference type="Proteomes" id="UP000033935"/>
    </source>
</evidence>
<feature type="domain" description="OmpA-like" evidence="3">
    <location>
        <begin position="405"/>
        <end position="514"/>
    </location>
</feature>
<dbReference type="Pfam" id="PF00691">
    <property type="entry name" value="OmpA"/>
    <property type="match status" value="1"/>
</dbReference>
<name>A0A0G0QTK4_9BACT</name>
<dbReference type="Proteomes" id="UP000033935">
    <property type="component" value="Unassembled WGS sequence"/>
</dbReference>
<evidence type="ECO:0000313" key="4">
    <source>
        <dbReference type="EMBL" id="KKR04942.1"/>
    </source>
</evidence>
<dbReference type="GO" id="GO:0016020">
    <property type="term" value="C:membrane"/>
    <property type="evidence" value="ECO:0007669"/>
    <property type="project" value="UniProtKB-UniRule"/>
</dbReference>
<comment type="caution">
    <text evidence="4">The sequence shown here is derived from an EMBL/GenBank/DDBJ whole genome shotgun (WGS) entry which is preliminary data.</text>
</comment>
<reference evidence="4 5" key="1">
    <citation type="journal article" date="2015" name="Nature">
        <title>rRNA introns, odd ribosomes, and small enigmatic genomes across a large radiation of phyla.</title>
        <authorList>
            <person name="Brown C.T."/>
            <person name="Hug L.A."/>
            <person name="Thomas B.C."/>
            <person name="Sharon I."/>
            <person name="Castelle C.J."/>
            <person name="Singh A."/>
            <person name="Wilkins M.J."/>
            <person name="Williams K.H."/>
            <person name="Banfield J.F."/>
        </authorList>
    </citation>
    <scope>NUCLEOTIDE SEQUENCE [LARGE SCALE GENOMIC DNA]</scope>
</reference>